<feature type="region of interest" description="Disordered" evidence="1">
    <location>
        <begin position="142"/>
        <end position="193"/>
    </location>
</feature>
<evidence type="ECO:0000256" key="2">
    <source>
        <dbReference type="SAM" id="Phobius"/>
    </source>
</evidence>
<evidence type="ECO:0000256" key="1">
    <source>
        <dbReference type="SAM" id="MobiDB-lite"/>
    </source>
</evidence>
<dbReference type="PANTHER" id="PTHR31450:SF3">
    <property type="entry name" value="TYPE III ENDOSOME MEMBRANE PROTEIN TEMP"/>
    <property type="match status" value="1"/>
</dbReference>
<accession>A0A9W7WW70</accession>
<dbReference type="Proteomes" id="UP001059041">
    <property type="component" value="Linkage Group LG5"/>
</dbReference>
<feature type="transmembrane region" description="Helical" evidence="2">
    <location>
        <begin position="74"/>
        <end position="95"/>
    </location>
</feature>
<sequence>MGNMHLRVYLFLVTYMVALSACVRMASQHKQATFSSDLHTLEMSSDSQEMDINETAELEKFNGTYPSTGFRSTWPSVLGAVTAVLSIALMIAVVVKYRLFKSCLLRNTHDLLLEGDRDSQYSHNGALEGDVPVRGMRGRMIHTSEDSSGEDDDGFIEDNYIQASEREKAEQEDHQEDVEDTDDELIISESDIE</sequence>
<keyword evidence="2" id="KW-0472">Membrane</keyword>
<keyword evidence="4" id="KW-1185">Reference proteome</keyword>
<comment type="caution">
    <text evidence="3">The sequence shown here is derived from an EMBL/GenBank/DDBJ whole genome shotgun (WGS) entry which is preliminary data.</text>
</comment>
<feature type="compositionally biased region" description="Acidic residues" evidence="1">
    <location>
        <begin position="147"/>
        <end position="156"/>
    </location>
</feature>
<keyword evidence="2" id="KW-1133">Transmembrane helix</keyword>
<name>A0A9W7WW70_TRIRA</name>
<evidence type="ECO:0000313" key="4">
    <source>
        <dbReference type="Proteomes" id="UP001059041"/>
    </source>
</evidence>
<keyword evidence="2" id="KW-0812">Transmembrane</keyword>
<gene>
    <name evidence="3" type="ORF">IRJ41_008992</name>
</gene>
<organism evidence="3 4">
    <name type="scientific">Triplophysa rosa</name>
    <name type="common">Cave loach</name>
    <dbReference type="NCBI Taxonomy" id="992332"/>
    <lineage>
        <taxon>Eukaryota</taxon>
        <taxon>Metazoa</taxon>
        <taxon>Chordata</taxon>
        <taxon>Craniata</taxon>
        <taxon>Vertebrata</taxon>
        <taxon>Euteleostomi</taxon>
        <taxon>Actinopterygii</taxon>
        <taxon>Neopterygii</taxon>
        <taxon>Teleostei</taxon>
        <taxon>Ostariophysi</taxon>
        <taxon>Cypriniformes</taxon>
        <taxon>Nemacheilidae</taxon>
        <taxon>Triplophysa</taxon>
    </lineage>
</organism>
<reference evidence="3" key="1">
    <citation type="submission" date="2021-02" db="EMBL/GenBank/DDBJ databases">
        <title>Comparative genomics reveals that relaxation of natural selection precedes convergent phenotypic evolution of cavefish.</title>
        <authorList>
            <person name="Peng Z."/>
        </authorList>
    </citation>
    <scope>NUCLEOTIDE SEQUENCE</scope>
    <source>
        <tissue evidence="3">Muscle</tissue>
    </source>
</reference>
<feature type="compositionally biased region" description="Acidic residues" evidence="1">
    <location>
        <begin position="173"/>
        <end position="193"/>
    </location>
</feature>
<dbReference type="PANTHER" id="PTHR31450">
    <property type="entry name" value="LEUCINE-RICH REPEAT-CONTAINING PROTEIN 19 LRRC19 FAMILY MEMBER"/>
    <property type="match status" value="1"/>
</dbReference>
<proteinExistence type="predicted"/>
<dbReference type="AlphaFoldDB" id="A0A9W7WW70"/>
<protein>
    <recommendedName>
        <fullName evidence="5">Type III endosome membrane protein TEMP</fullName>
    </recommendedName>
</protein>
<evidence type="ECO:0008006" key="5">
    <source>
        <dbReference type="Google" id="ProtNLM"/>
    </source>
</evidence>
<feature type="transmembrane region" description="Helical" evidence="2">
    <location>
        <begin position="7"/>
        <end position="26"/>
    </location>
</feature>
<dbReference type="EMBL" id="JAFHDT010000005">
    <property type="protein sequence ID" value="KAI7809468.1"/>
    <property type="molecule type" value="Genomic_DNA"/>
</dbReference>
<dbReference type="PROSITE" id="PS51257">
    <property type="entry name" value="PROKAR_LIPOPROTEIN"/>
    <property type="match status" value="1"/>
</dbReference>
<evidence type="ECO:0000313" key="3">
    <source>
        <dbReference type="EMBL" id="KAI7809468.1"/>
    </source>
</evidence>